<dbReference type="OrthoDB" id="994442at2759"/>
<dbReference type="EMBL" id="KB870809">
    <property type="protein sequence ID" value="EOA25738.1"/>
    <property type="molecule type" value="Genomic_DNA"/>
</dbReference>
<accession>R0HP42</accession>
<dbReference type="AlphaFoldDB" id="R0HP42"/>
<organism evidence="2 3">
    <name type="scientific">Capsella rubella</name>
    <dbReference type="NCBI Taxonomy" id="81985"/>
    <lineage>
        <taxon>Eukaryota</taxon>
        <taxon>Viridiplantae</taxon>
        <taxon>Streptophyta</taxon>
        <taxon>Embryophyta</taxon>
        <taxon>Tracheophyta</taxon>
        <taxon>Spermatophyta</taxon>
        <taxon>Magnoliopsida</taxon>
        <taxon>eudicotyledons</taxon>
        <taxon>Gunneridae</taxon>
        <taxon>Pentapetalae</taxon>
        <taxon>rosids</taxon>
        <taxon>malvids</taxon>
        <taxon>Brassicales</taxon>
        <taxon>Brassicaceae</taxon>
        <taxon>Camelineae</taxon>
        <taxon>Capsella</taxon>
    </lineage>
</organism>
<evidence type="ECO:0000256" key="1">
    <source>
        <dbReference type="SAM" id="MobiDB-lite"/>
    </source>
</evidence>
<reference evidence="3" key="1">
    <citation type="journal article" date="2013" name="Nat. Genet.">
        <title>The Capsella rubella genome and the genomic consequences of rapid mating system evolution.</title>
        <authorList>
            <person name="Slotte T."/>
            <person name="Hazzouri K.M."/>
            <person name="Agren J.A."/>
            <person name="Koenig D."/>
            <person name="Maumus F."/>
            <person name="Guo Y.L."/>
            <person name="Steige K."/>
            <person name="Platts A.E."/>
            <person name="Escobar J.S."/>
            <person name="Newman L.K."/>
            <person name="Wang W."/>
            <person name="Mandakova T."/>
            <person name="Vello E."/>
            <person name="Smith L.M."/>
            <person name="Henz S.R."/>
            <person name="Steffen J."/>
            <person name="Takuno S."/>
            <person name="Brandvain Y."/>
            <person name="Coop G."/>
            <person name="Andolfatto P."/>
            <person name="Hu T.T."/>
            <person name="Blanchette M."/>
            <person name="Clark R.M."/>
            <person name="Quesneville H."/>
            <person name="Nordborg M."/>
            <person name="Gaut B.S."/>
            <person name="Lysak M.A."/>
            <person name="Jenkins J."/>
            <person name="Grimwood J."/>
            <person name="Chapman J."/>
            <person name="Prochnik S."/>
            <person name="Shu S."/>
            <person name="Rokhsar D."/>
            <person name="Schmutz J."/>
            <person name="Weigel D."/>
            <person name="Wright S.I."/>
        </authorList>
    </citation>
    <scope>NUCLEOTIDE SEQUENCE [LARGE SCALE GENOMIC DNA]</scope>
    <source>
        <strain evidence="3">cv. Monte Gargano</strain>
    </source>
</reference>
<name>R0HP42_9BRAS</name>
<dbReference type="KEGG" id="crb:17887197"/>
<gene>
    <name evidence="2" type="ORF">CARUB_v10019100mg</name>
</gene>
<evidence type="ECO:0000313" key="2">
    <source>
        <dbReference type="EMBL" id="EOA25738.1"/>
    </source>
</evidence>
<proteinExistence type="predicted"/>
<protein>
    <recommendedName>
        <fullName evidence="4">BHLH domain-containing protein</fullName>
    </recommendedName>
</protein>
<sequence>MRTLKTQNTSGRTRRSCDKLKSTRRAHVLGRSDGEKKVMEKLQALKSLLPPMIQQSKSSSDDVGTEELFQDTADYIVRLRTQVVVLKKLIEICDNSSDQSKEVVL</sequence>
<evidence type="ECO:0008006" key="4">
    <source>
        <dbReference type="Google" id="ProtNLM"/>
    </source>
</evidence>
<dbReference type="Proteomes" id="UP000029121">
    <property type="component" value="Unassembled WGS sequence"/>
</dbReference>
<dbReference type="STRING" id="81985.R0HP42"/>
<evidence type="ECO:0000313" key="3">
    <source>
        <dbReference type="Proteomes" id="UP000029121"/>
    </source>
</evidence>
<feature type="region of interest" description="Disordered" evidence="1">
    <location>
        <begin position="1"/>
        <end position="22"/>
    </location>
</feature>
<keyword evidence="3" id="KW-1185">Reference proteome</keyword>
<feature type="compositionally biased region" description="Polar residues" evidence="1">
    <location>
        <begin position="1"/>
        <end position="11"/>
    </location>
</feature>